<dbReference type="InterPro" id="IPR027417">
    <property type="entry name" value="P-loop_NTPase"/>
</dbReference>
<dbReference type="PANTHER" id="PTHR45629">
    <property type="entry name" value="SNF2/RAD54 FAMILY MEMBER"/>
    <property type="match status" value="1"/>
</dbReference>
<accession>A0A812P0H9</accession>
<dbReference type="CDD" id="cd18793">
    <property type="entry name" value="SF2_C_SNF"/>
    <property type="match status" value="1"/>
</dbReference>
<evidence type="ECO:0000313" key="7">
    <source>
        <dbReference type="Proteomes" id="UP000604046"/>
    </source>
</evidence>
<name>A0A812P0H9_9DINO</name>
<dbReference type="InterPro" id="IPR000330">
    <property type="entry name" value="SNF2_N"/>
</dbReference>
<dbReference type="Gene3D" id="3.40.50.10810">
    <property type="entry name" value="Tandem AAA-ATPase domain"/>
    <property type="match status" value="1"/>
</dbReference>
<organism evidence="6 7">
    <name type="scientific">Symbiodinium natans</name>
    <dbReference type="NCBI Taxonomy" id="878477"/>
    <lineage>
        <taxon>Eukaryota</taxon>
        <taxon>Sar</taxon>
        <taxon>Alveolata</taxon>
        <taxon>Dinophyceae</taxon>
        <taxon>Suessiales</taxon>
        <taxon>Symbiodiniaceae</taxon>
        <taxon>Symbiodinium</taxon>
    </lineage>
</organism>
<sequence>MVRDVTVMARAAPSFFPACCGGSTNTSPGHCSCSTLRPCWRRGTVFLVLVLPSSLILPLNLVLPLRLVLPVCAMKHQAKARLLDEQQAAMAKVAGPALAFQAAQAAEAAPVAGATPMAAAAAPPESDFESSDKTAKKKRRSLAEVDDEPPPPLASTLAWSRRGGEPDGAEEDGGKEPEMIPFSRYVVNCFHGAEHCEQTVDAQSMVHNLTELEQLRIFKKSESRSFGALRDAVRVMLTWLPLLAAGDELKAVIGKGSASVPNGGSAIRGGCQTPSDFCDFSVGRGLRSYRYFTFGPSGSGANLRPENGLPCCNERISPTSGSQCALLSMQATFRKSLSADAHAPEVPEVPEFSWVATAPLSPTPAQGEAVPVVETQEQTIPSTAPARPVPTPLRSQKRPLMVQATPESAAAEAAEETADACYKVNFTKEAQKKRKTFRCGFLRVKGGKAYLYDDEGRHVMLGRSTRIEGVLEPGAQIAPTWETLVEVEHAVPCDELDSGRAFAGSTPAAKIEVAPPRATKRKTLAAGSRGPREEPSPLTAPPGSLVLDEGAGAIFLEPCLASKLRKHQEEGVKFMTKHLLQGTGCILADSMGLGKTLQALCTVWVSLSKPLGRPLCRKAAVVCPSSLCANWASEVQHWLGPQRLNPALVQGGGTAAEAARTVAAFVSSPEKLLIISYDQLRIHADALDTALELLICDEGHRLKSGCATTTKKLQSMRCKRRILISGTPLQNNLDEFYTCCQFVYPNMLPASAVFQRVFKHAIDRSRDKNASAEELALGKAREAELRRTTSAYILRRGPEILEEILPSRTELLLTVHLTASQVAAYRGACQLRTASQYGDGVHLQLLMFLRQLCNDPQGLRASLDRRVAAHHQGVGAAQKTDFVTALTMETPNAKEASQPATAPDFDMRCQQVLEGAYGAKAAEGPGAQATTKEAASAKLRLLQELLGWLKKEAPSDGIAIVSNFCSTQSSCSELCQRLGFRVFTLDGSTAVSKRLELVSRFNKLAEPRVFLLSAKAGGVGLNIVGASRLVLLEPDWNPAVDQQAMGRVWRQGQTKPVFIYRLATHGTLEEKILQRQAHKQGLACALVEENEGALVSKADIKELYKVFDLDGYTPDGRPGSRADVPALFLPGGLPEAWRLPSLHRAELLKTTDPQLRQKYAMDERSGSAAPLFLQYGVLDTPDALNRSGRTGALEFDKTSAYMFFEEKLPELREEFGLKKYVEANQGPGDLIIVPSGWFRVSLALADSFSYYETILKGKETLSSLTDSNVWRPQFRQYRLAYCYTPATVDELPGVKDNAQLRNWLKKAIDQAFGEDRSVTNAAYAGDPLFKLHGPRKGRVLQQAVWQVLHTRSPCIPLTSAQPGQRANGSKRGDNQGEFDFAHGDRRAECKGTSMAWVAANRCWAARWQKIKFKHGLFDDLFLALHSPGHVDVVWHDCVTGISHAGVKTAFLGHNVRVNAAKGCHDAGEACTEILRKLVSSQNRCQHVASLCSDSGYIADLVSRELNTESYRFAAFWYKGVPLAELVPSLRGLRLQDVAVAVDQILHPNSVFRHGPGASEIVGTLLPQRRGESRGSADWMRDMVRVEFKSSVLSWDCTSRRWRAQFLWVKFGSQAGFSNALFDELWLGLYSPFGLYLVQYSGTFGRSRLGVATDDLGHSIAVRGPCHEECPRVSIESILTKLEGSGCKLLAILTW</sequence>
<dbReference type="InterPro" id="IPR050496">
    <property type="entry name" value="SNF2_RAD54_helicase_repair"/>
</dbReference>
<dbReference type="SUPFAM" id="SSF52540">
    <property type="entry name" value="P-loop containing nucleoside triphosphate hydrolases"/>
    <property type="match status" value="2"/>
</dbReference>
<evidence type="ECO:0000259" key="5">
    <source>
        <dbReference type="PROSITE" id="PS51194"/>
    </source>
</evidence>
<dbReference type="SMART" id="SM00487">
    <property type="entry name" value="DEXDc"/>
    <property type="match status" value="1"/>
</dbReference>
<feature type="compositionally biased region" description="Polar residues" evidence="2">
    <location>
        <begin position="1358"/>
        <end position="1367"/>
    </location>
</feature>
<dbReference type="InterPro" id="IPR049730">
    <property type="entry name" value="SNF2/RAD54-like_C"/>
</dbReference>
<dbReference type="Gene3D" id="3.40.50.300">
    <property type="entry name" value="P-loop containing nucleotide triphosphate hydrolases"/>
    <property type="match status" value="1"/>
</dbReference>
<dbReference type="GO" id="GO:0016787">
    <property type="term" value="F:hydrolase activity"/>
    <property type="evidence" value="ECO:0007669"/>
    <property type="project" value="UniProtKB-KW"/>
</dbReference>
<reference evidence="6" key="1">
    <citation type="submission" date="2021-02" db="EMBL/GenBank/DDBJ databases">
        <authorList>
            <person name="Dougan E. K."/>
            <person name="Rhodes N."/>
            <person name="Thang M."/>
            <person name="Chan C."/>
        </authorList>
    </citation>
    <scope>NUCLEOTIDE SEQUENCE</scope>
</reference>
<evidence type="ECO:0000256" key="2">
    <source>
        <dbReference type="SAM" id="MobiDB-lite"/>
    </source>
</evidence>
<dbReference type="PANTHER" id="PTHR45629:SF7">
    <property type="entry name" value="DNA EXCISION REPAIR PROTEIN ERCC-6-RELATED"/>
    <property type="match status" value="1"/>
</dbReference>
<evidence type="ECO:0000256" key="3">
    <source>
        <dbReference type="SAM" id="Phobius"/>
    </source>
</evidence>
<dbReference type="PROSITE" id="PS51194">
    <property type="entry name" value="HELICASE_CTER"/>
    <property type="match status" value="1"/>
</dbReference>
<evidence type="ECO:0000259" key="4">
    <source>
        <dbReference type="PROSITE" id="PS51192"/>
    </source>
</evidence>
<dbReference type="GO" id="GO:0007131">
    <property type="term" value="P:reciprocal meiotic recombination"/>
    <property type="evidence" value="ECO:0007669"/>
    <property type="project" value="TreeGrafter"/>
</dbReference>
<feature type="region of interest" description="Disordered" evidence="2">
    <location>
        <begin position="117"/>
        <end position="177"/>
    </location>
</feature>
<dbReference type="Pfam" id="PF00271">
    <property type="entry name" value="Helicase_C"/>
    <property type="match status" value="1"/>
</dbReference>
<feature type="transmembrane region" description="Helical" evidence="3">
    <location>
        <begin position="45"/>
        <end position="69"/>
    </location>
</feature>
<protein>
    <submittedName>
        <fullName evidence="6">RAD54B protein</fullName>
    </submittedName>
</protein>
<feature type="domain" description="Helicase ATP-binding" evidence="4">
    <location>
        <begin position="576"/>
        <end position="746"/>
    </location>
</feature>
<dbReference type="InterPro" id="IPR001650">
    <property type="entry name" value="Helicase_C-like"/>
</dbReference>
<dbReference type="GO" id="GO:0000724">
    <property type="term" value="P:double-strand break repair via homologous recombination"/>
    <property type="evidence" value="ECO:0007669"/>
    <property type="project" value="TreeGrafter"/>
</dbReference>
<feature type="region of interest" description="Disordered" evidence="2">
    <location>
        <begin position="1357"/>
        <end position="1376"/>
    </location>
</feature>
<dbReference type="GO" id="GO:0005524">
    <property type="term" value="F:ATP binding"/>
    <property type="evidence" value="ECO:0007669"/>
    <property type="project" value="InterPro"/>
</dbReference>
<keyword evidence="3" id="KW-0812">Transmembrane</keyword>
<comment type="caution">
    <text evidence="6">The sequence shown here is derived from an EMBL/GenBank/DDBJ whole genome shotgun (WGS) entry which is preliminary data.</text>
</comment>
<keyword evidence="1" id="KW-0378">Hydrolase</keyword>
<dbReference type="InterPro" id="IPR014001">
    <property type="entry name" value="Helicase_ATP-bd"/>
</dbReference>
<gene>
    <name evidence="6" type="primary">RAD54B</name>
    <name evidence="6" type="ORF">SNAT2548_LOCUS17785</name>
</gene>
<dbReference type="InterPro" id="IPR038718">
    <property type="entry name" value="SNF2-like_sf"/>
</dbReference>
<dbReference type="Proteomes" id="UP000604046">
    <property type="component" value="Unassembled WGS sequence"/>
</dbReference>
<dbReference type="PROSITE" id="PS51192">
    <property type="entry name" value="HELICASE_ATP_BIND_1"/>
    <property type="match status" value="1"/>
</dbReference>
<evidence type="ECO:0000313" key="6">
    <source>
        <dbReference type="EMBL" id="CAE7339915.1"/>
    </source>
</evidence>
<keyword evidence="7" id="KW-1185">Reference proteome</keyword>
<proteinExistence type="predicted"/>
<feature type="region of interest" description="Disordered" evidence="2">
    <location>
        <begin position="513"/>
        <end position="543"/>
    </location>
</feature>
<dbReference type="EMBL" id="CAJNDS010002124">
    <property type="protein sequence ID" value="CAE7339915.1"/>
    <property type="molecule type" value="Genomic_DNA"/>
</dbReference>
<dbReference type="SMART" id="SM00490">
    <property type="entry name" value="HELICc"/>
    <property type="match status" value="1"/>
</dbReference>
<evidence type="ECO:0000256" key="1">
    <source>
        <dbReference type="ARBA" id="ARBA00022801"/>
    </source>
</evidence>
<keyword evidence="3" id="KW-1133">Transmembrane helix</keyword>
<dbReference type="Pfam" id="PF00176">
    <property type="entry name" value="SNF2-rel_dom"/>
    <property type="match status" value="1"/>
</dbReference>
<dbReference type="OrthoDB" id="447648at2759"/>
<dbReference type="GO" id="GO:0015616">
    <property type="term" value="F:DNA translocase activity"/>
    <property type="evidence" value="ECO:0007669"/>
    <property type="project" value="TreeGrafter"/>
</dbReference>
<keyword evidence="3" id="KW-0472">Membrane</keyword>
<feature type="domain" description="Helicase C-terminal" evidence="5">
    <location>
        <begin position="941"/>
        <end position="1101"/>
    </location>
</feature>
<dbReference type="GO" id="GO:0005634">
    <property type="term" value="C:nucleus"/>
    <property type="evidence" value="ECO:0007669"/>
    <property type="project" value="TreeGrafter"/>
</dbReference>